<organism evidence="2">
    <name type="scientific">Anguilla anguilla</name>
    <name type="common">European freshwater eel</name>
    <name type="synonym">Muraena anguilla</name>
    <dbReference type="NCBI Taxonomy" id="7936"/>
    <lineage>
        <taxon>Eukaryota</taxon>
        <taxon>Metazoa</taxon>
        <taxon>Chordata</taxon>
        <taxon>Craniata</taxon>
        <taxon>Vertebrata</taxon>
        <taxon>Euteleostomi</taxon>
        <taxon>Actinopterygii</taxon>
        <taxon>Neopterygii</taxon>
        <taxon>Teleostei</taxon>
        <taxon>Anguilliformes</taxon>
        <taxon>Anguillidae</taxon>
        <taxon>Anguilla</taxon>
    </lineage>
</organism>
<name>A0A0E9XKD4_ANGAN</name>
<reference evidence="2" key="2">
    <citation type="journal article" date="2015" name="Fish Shellfish Immunol.">
        <title>Early steps in the European eel (Anguilla anguilla)-Vibrio vulnificus interaction in the gills: Role of the RtxA13 toxin.</title>
        <authorList>
            <person name="Callol A."/>
            <person name="Pajuelo D."/>
            <person name="Ebbesson L."/>
            <person name="Teles M."/>
            <person name="MacKenzie S."/>
            <person name="Amaro C."/>
        </authorList>
    </citation>
    <scope>NUCLEOTIDE SEQUENCE</scope>
</reference>
<proteinExistence type="predicted"/>
<feature type="compositionally biased region" description="Polar residues" evidence="1">
    <location>
        <begin position="62"/>
        <end position="75"/>
    </location>
</feature>
<evidence type="ECO:0000256" key="1">
    <source>
        <dbReference type="SAM" id="MobiDB-lite"/>
    </source>
</evidence>
<sequence>MAGVQGLKVCALHNIINLYFSFTQLKLLFLYKTKKEIYLEQKRRTDRQAHRNSENPCRRTTTDQQNLSQRMTAPR</sequence>
<evidence type="ECO:0000313" key="2">
    <source>
        <dbReference type="EMBL" id="JAI02882.1"/>
    </source>
</evidence>
<reference evidence="2" key="1">
    <citation type="submission" date="2014-11" db="EMBL/GenBank/DDBJ databases">
        <authorList>
            <person name="Amaro Gonzalez C."/>
        </authorList>
    </citation>
    <scope>NUCLEOTIDE SEQUENCE</scope>
</reference>
<dbReference type="AlphaFoldDB" id="A0A0E9XKD4"/>
<dbReference type="EMBL" id="GBXM01005696">
    <property type="protein sequence ID" value="JAI02882.1"/>
    <property type="molecule type" value="Transcribed_RNA"/>
</dbReference>
<feature type="compositionally biased region" description="Basic and acidic residues" evidence="1">
    <location>
        <begin position="42"/>
        <end position="61"/>
    </location>
</feature>
<accession>A0A0E9XKD4</accession>
<feature type="region of interest" description="Disordered" evidence="1">
    <location>
        <begin position="42"/>
        <end position="75"/>
    </location>
</feature>
<protein>
    <submittedName>
        <fullName evidence="2">Uncharacterized protein</fullName>
    </submittedName>
</protein>